<dbReference type="InterPro" id="IPR042099">
    <property type="entry name" value="ANL_N_sf"/>
</dbReference>
<accession>A0A438H6Y4</accession>
<name>A0A438H6Y4_VITVI</name>
<dbReference type="InterPro" id="IPR020845">
    <property type="entry name" value="AMP-binding_CS"/>
</dbReference>
<dbReference type="PROSITE" id="PS00455">
    <property type="entry name" value="AMP_BINDING"/>
    <property type="match status" value="1"/>
</dbReference>
<organism evidence="5 6">
    <name type="scientific">Vitis vinifera</name>
    <name type="common">Grape</name>
    <dbReference type="NCBI Taxonomy" id="29760"/>
    <lineage>
        <taxon>Eukaryota</taxon>
        <taxon>Viridiplantae</taxon>
        <taxon>Streptophyta</taxon>
        <taxon>Embryophyta</taxon>
        <taxon>Tracheophyta</taxon>
        <taxon>Spermatophyta</taxon>
        <taxon>Magnoliopsida</taxon>
        <taxon>eudicotyledons</taxon>
        <taxon>Gunneridae</taxon>
        <taxon>Pentapetalae</taxon>
        <taxon>rosids</taxon>
        <taxon>Vitales</taxon>
        <taxon>Vitaceae</taxon>
        <taxon>Viteae</taxon>
        <taxon>Vitis</taxon>
    </lineage>
</organism>
<dbReference type="EMBL" id="QGNW01000267">
    <property type="protein sequence ID" value="RVW80314.1"/>
    <property type="molecule type" value="Genomic_DNA"/>
</dbReference>
<dbReference type="InterPro" id="IPR000873">
    <property type="entry name" value="AMP-dep_synth/lig_dom"/>
</dbReference>
<dbReference type="GO" id="GO:0016874">
    <property type="term" value="F:ligase activity"/>
    <property type="evidence" value="ECO:0007669"/>
    <property type="project" value="UniProtKB-KW"/>
</dbReference>
<comment type="similarity">
    <text evidence="1">Belongs to the ATP-dependent AMP-binding enzyme family.</text>
</comment>
<evidence type="ECO:0000313" key="6">
    <source>
        <dbReference type="Proteomes" id="UP000288805"/>
    </source>
</evidence>
<evidence type="ECO:0000256" key="1">
    <source>
        <dbReference type="ARBA" id="ARBA00006432"/>
    </source>
</evidence>
<dbReference type="Gene3D" id="3.30.300.30">
    <property type="match status" value="1"/>
</dbReference>
<dbReference type="PANTHER" id="PTHR24096">
    <property type="entry name" value="LONG-CHAIN-FATTY-ACID--COA LIGASE"/>
    <property type="match status" value="1"/>
</dbReference>
<dbReference type="AlphaFoldDB" id="A0A438H6Y4"/>
<dbReference type="InterPro" id="IPR025110">
    <property type="entry name" value="AMP-bd_C"/>
</dbReference>
<feature type="domain" description="AMP-binding enzyme C-terminal" evidence="4">
    <location>
        <begin position="448"/>
        <end position="523"/>
    </location>
</feature>
<dbReference type="InterPro" id="IPR045851">
    <property type="entry name" value="AMP-bd_C_sf"/>
</dbReference>
<dbReference type="SUPFAM" id="SSF56801">
    <property type="entry name" value="Acetyl-CoA synthetase-like"/>
    <property type="match status" value="1"/>
</dbReference>
<dbReference type="PANTHER" id="PTHR24096:SF160">
    <property type="entry name" value="4-COUMARATE--COA LIGASE-LIKE 9"/>
    <property type="match status" value="1"/>
</dbReference>
<sequence>MGISDFAVDPRSGFCAETRTFHSLRPTVQLPPENVLLSADAYTYSLRAPSPGDDSPVIINSTTGQRLSYSEFVRRSKTLAAYLQSIVGLNKGDAAYILSTNLIQVPVLYFALLSLGVVVSPANPINTKAEVARQTQLCRPVIAFTISTAVHKIPKLRYGTIVIDSFEFELMMTSPIREMVDVKVSQSDLAGIMYSSGTTGNVKGVMVTHRNLIAMTGSYMQRKANSPVVLLQILPYFHVYGFHYVFKCMAMNVTVVIMEKYDLEKTIDAVEKYKVTDLAVAPPVVVAMSKKAVTEGRDLSSLETVASGGAPLGKELIEAFTAKFPGTVISQGYGMTEVIGRISEAFDREECSRWGSSGKFPGIWEAKIVDQETGASLPPLKRGELWVKGPSIMKGYVNDPKATSETLTPDGWLRTGDLCFIDEDGFLFIVDRLKELIKYKGYQVAPAELEHLLQSHPQIVDAAVIPYPDDEAGQVPMAFIVRRPESKLDEAQVMDFIAKQVAPYKKIRRVSFVTSIPKNASGKILRKELKKISLPESFPKL</sequence>
<dbReference type="Proteomes" id="UP000288805">
    <property type="component" value="Unassembled WGS sequence"/>
</dbReference>
<dbReference type="Gene3D" id="3.40.50.12780">
    <property type="entry name" value="N-terminal domain of ligase-like"/>
    <property type="match status" value="1"/>
</dbReference>
<evidence type="ECO:0000259" key="4">
    <source>
        <dbReference type="Pfam" id="PF13193"/>
    </source>
</evidence>
<evidence type="ECO:0000313" key="5">
    <source>
        <dbReference type="EMBL" id="RVW80314.1"/>
    </source>
</evidence>
<proteinExistence type="inferred from homology"/>
<dbReference type="Pfam" id="PF13193">
    <property type="entry name" value="AMP-binding_C"/>
    <property type="match status" value="1"/>
</dbReference>
<reference evidence="5 6" key="1">
    <citation type="journal article" date="2018" name="PLoS Genet.">
        <title>Population sequencing reveals clonal diversity and ancestral inbreeding in the grapevine cultivar Chardonnay.</title>
        <authorList>
            <person name="Roach M.J."/>
            <person name="Johnson D.L."/>
            <person name="Bohlmann J."/>
            <person name="van Vuuren H.J."/>
            <person name="Jones S.J."/>
            <person name="Pretorius I.S."/>
            <person name="Schmidt S.A."/>
            <person name="Borneman A.R."/>
        </authorList>
    </citation>
    <scope>NUCLEOTIDE SEQUENCE [LARGE SCALE GENOMIC DNA]</scope>
    <source>
        <strain evidence="6">cv. Chardonnay</strain>
        <tissue evidence="5">Leaf</tissue>
    </source>
</reference>
<dbReference type="FunFam" id="3.30.300.30:FF:000007">
    <property type="entry name" value="4-coumarate--CoA ligase 2"/>
    <property type="match status" value="1"/>
</dbReference>
<feature type="domain" description="AMP-dependent synthetase/ligase" evidence="3">
    <location>
        <begin position="54"/>
        <end position="396"/>
    </location>
</feature>
<dbReference type="Pfam" id="PF00501">
    <property type="entry name" value="AMP-binding"/>
    <property type="match status" value="1"/>
</dbReference>
<evidence type="ECO:0000259" key="3">
    <source>
        <dbReference type="Pfam" id="PF00501"/>
    </source>
</evidence>
<evidence type="ECO:0000256" key="2">
    <source>
        <dbReference type="ARBA" id="ARBA00022598"/>
    </source>
</evidence>
<dbReference type="CDD" id="cd05904">
    <property type="entry name" value="4CL"/>
    <property type="match status" value="1"/>
</dbReference>
<keyword evidence="2 5" id="KW-0436">Ligase</keyword>
<protein>
    <submittedName>
        <fullName evidence="5">4-coumarate--CoA ligase-like 9</fullName>
    </submittedName>
</protein>
<gene>
    <name evidence="5" type="primary">4CLL9_1</name>
    <name evidence="5" type="ORF">CK203_039220</name>
</gene>
<comment type="caution">
    <text evidence="5">The sequence shown here is derived from an EMBL/GenBank/DDBJ whole genome shotgun (WGS) entry which is preliminary data.</text>
</comment>